<evidence type="ECO:0000256" key="1">
    <source>
        <dbReference type="SAM" id="MobiDB-lite"/>
    </source>
</evidence>
<sequence>MSEPTDPAPGRGQPVGLGAPSLREELIPVRKPRPPPAVSKPPGGSPTLKGADRLDNGPAPVEDPQINPGKVALQQLLKERGSKKKKRTSCRALLRLYTTILAGLMIVGGLFTLLFLVPMTIDPALATLTYQFQASPVLCMTTFAREVVGLTNISWCSCTEGCTSDVYNCTQVTVVYRNCSVSRNESLPEGDVCELGDSSGEGGEELSEVEGSGSDLTALASHTNPAHWDELNASLYINVKGCGYPPTVNCSQFFDYYGVPGRRYWCYYSHLDPQLVVPHYDPSEAELELANSLGWTVGAQLAGLIIILLLHWPYGACIRHCRRTW</sequence>
<accession>A0A0P4VVB5</accession>
<evidence type="ECO:0000313" key="3">
    <source>
        <dbReference type="EMBL" id="JAI56729.1"/>
    </source>
</evidence>
<keyword evidence="2" id="KW-0472">Membrane</keyword>
<evidence type="ECO:0008006" key="4">
    <source>
        <dbReference type="Google" id="ProtNLM"/>
    </source>
</evidence>
<dbReference type="AlphaFoldDB" id="A0A0P4VVB5"/>
<dbReference type="PANTHER" id="PTHR12335">
    <property type="entry name" value="TIPE PROTEIN TEMPERATURE-INDUCED PARALYTIC E"/>
    <property type="match status" value="1"/>
</dbReference>
<keyword evidence="2" id="KW-1133">Transmembrane helix</keyword>
<dbReference type="Pfam" id="PF16972">
    <property type="entry name" value="TipE"/>
    <property type="match status" value="2"/>
</dbReference>
<protein>
    <recommendedName>
        <fullName evidence="4">Protein tipE</fullName>
    </recommendedName>
</protein>
<proteinExistence type="predicted"/>
<feature type="transmembrane region" description="Helical" evidence="2">
    <location>
        <begin position="293"/>
        <end position="314"/>
    </location>
</feature>
<reference evidence="3" key="1">
    <citation type="submission" date="2015-09" db="EMBL/GenBank/DDBJ databases">
        <title>Scylla olivacea transcriptome.</title>
        <authorList>
            <person name="Ikhwanuddin M."/>
        </authorList>
    </citation>
    <scope>NUCLEOTIDE SEQUENCE</scope>
</reference>
<evidence type="ECO:0000256" key="2">
    <source>
        <dbReference type="SAM" id="Phobius"/>
    </source>
</evidence>
<name>A0A0P4VVB5_SCYOL</name>
<dbReference type="PANTHER" id="PTHR12335:SF4">
    <property type="entry name" value="TIPE HOMOLOG 1, ISOFORM B"/>
    <property type="match status" value="1"/>
</dbReference>
<dbReference type="GO" id="GO:0017080">
    <property type="term" value="F:sodium channel regulator activity"/>
    <property type="evidence" value="ECO:0007669"/>
    <property type="project" value="TreeGrafter"/>
</dbReference>
<keyword evidence="2" id="KW-0812">Transmembrane</keyword>
<dbReference type="GO" id="GO:0005886">
    <property type="term" value="C:plasma membrane"/>
    <property type="evidence" value="ECO:0007669"/>
    <property type="project" value="TreeGrafter"/>
</dbReference>
<feature type="transmembrane region" description="Helical" evidence="2">
    <location>
        <begin position="92"/>
        <end position="117"/>
    </location>
</feature>
<dbReference type="GO" id="GO:0002028">
    <property type="term" value="P:regulation of sodium ion transport"/>
    <property type="evidence" value="ECO:0007669"/>
    <property type="project" value="TreeGrafter"/>
</dbReference>
<organism evidence="3">
    <name type="scientific">Scylla olivacea</name>
    <name type="common">Orange mud crab</name>
    <name type="synonym">Cancer olivacea</name>
    <dbReference type="NCBI Taxonomy" id="85551"/>
    <lineage>
        <taxon>Eukaryota</taxon>
        <taxon>Metazoa</taxon>
        <taxon>Ecdysozoa</taxon>
        <taxon>Arthropoda</taxon>
        <taxon>Crustacea</taxon>
        <taxon>Multicrustacea</taxon>
        <taxon>Malacostraca</taxon>
        <taxon>Eumalacostraca</taxon>
        <taxon>Eucarida</taxon>
        <taxon>Decapoda</taxon>
        <taxon>Pleocyemata</taxon>
        <taxon>Brachyura</taxon>
        <taxon>Eubrachyura</taxon>
        <taxon>Portunoidea</taxon>
        <taxon>Portunidae</taxon>
        <taxon>Portuninae</taxon>
        <taxon>Scylla</taxon>
    </lineage>
</organism>
<feature type="region of interest" description="Disordered" evidence="1">
    <location>
        <begin position="1"/>
        <end position="68"/>
    </location>
</feature>
<dbReference type="EMBL" id="GDRN01112292">
    <property type="protein sequence ID" value="JAI56729.1"/>
    <property type="molecule type" value="Transcribed_RNA"/>
</dbReference>
<dbReference type="InterPro" id="IPR031578">
    <property type="entry name" value="TipE"/>
</dbReference>